<reference evidence="4" key="1">
    <citation type="submission" date="2024-07" db="EMBL/GenBank/DDBJ databases">
        <authorList>
            <person name="Yu S.T."/>
        </authorList>
    </citation>
    <scope>NUCLEOTIDE SEQUENCE</scope>
    <source>
        <strain evidence="4">R35</strain>
    </source>
</reference>
<gene>
    <name evidence="4" type="ORF">AB5J50_19835</name>
</gene>
<feature type="repeat" description="TPR" evidence="1">
    <location>
        <begin position="246"/>
        <end position="279"/>
    </location>
</feature>
<keyword evidence="1" id="KW-0802">TPR repeat</keyword>
<evidence type="ECO:0000313" key="4">
    <source>
        <dbReference type="EMBL" id="XDQ62889.1"/>
    </source>
</evidence>
<keyword evidence="3" id="KW-0812">Transmembrane</keyword>
<dbReference type="Pfam" id="PF13432">
    <property type="entry name" value="TPR_16"/>
    <property type="match status" value="1"/>
</dbReference>
<feature type="transmembrane region" description="Helical" evidence="3">
    <location>
        <begin position="30"/>
        <end position="48"/>
    </location>
</feature>
<accession>A0AB39S671</accession>
<dbReference type="SUPFAM" id="SSF48452">
    <property type="entry name" value="TPR-like"/>
    <property type="match status" value="1"/>
</dbReference>
<dbReference type="RefSeq" id="WP_369259796.1">
    <property type="nucleotide sequence ID" value="NZ_CP163440.1"/>
</dbReference>
<dbReference type="InterPro" id="IPR019734">
    <property type="entry name" value="TPR_rpt"/>
</dbReference>
<proteinExistence type="predicted"/>
<dbReference type="PANTHER" id="PTHR12558">
    <property type="entry name" value="CELL DIVISION CYCLE 16,23,27"/>
    <property type="match status" value="1"/>
</dbReference>
<dbReference type="Gene3D" id="1.25.40.10">
    <property type="entry name" value="Tetratricopeptide repeat domain"/>
    <property type="match status" value="3"/>
</dbReference>
<keyword evidence="3" id="KW-0472">Membrane</keyword>
<evidence type="ECO:0000256" key="1">
    <source>
        <dbReference type="PROSITE-ProRule" id="PRU00339"/>
    </source>
</evidence>
<protein>
    <submittedName>
        <fullName evidence="4">Tetratricopeptide repeat protein</fullName>
    </submittedName>
</protein>
<feature type="region of interest" description="Disordered" evidence="2">
    <location>
        <begin position="469"/>
        <end position="517"/>
    </location>
</feature>
<name>A0AB39S671_9ACTN</name>
<organism evidence="4">
    <name type="scientific">Streptomyces sp. R35</name>
    <dbReference type="NCBI Taxonomy" id="3238630"/>
    <lineage>
        <taxon>Bacteria</taxon>
        <taxon>Bacillati</taxon>
        <taxon>Actinomycetota</taxon>
        <taxon>Actinomycetes</taxon>
        <taxon>Kitasatosporales</taxon>
        <taxon>Streptomycetaceae</taxon>
        <taxon>Streptomyces</taxon>
    </lineage>
</organism>
<dbReference type="PANTHER" id="PTHR12558:SF13">
    <property type="entry name" value="CELL DIVISION CYCLE PROTEIN 27 HOMOLOG"/>
    <property type="match status" value="1"/>
</dbReference>
<dbReference type="EMBL" id="CP163440">
    <property type="protein sequence ID" value="XDQ62889.1"/>
    <property type="molecule type" value="Genomic_DNA"/>
</dbReference>
<dbReference type="AlphaFoldDB" id="A0AB39S671"/>
<dbReference type="PROSITE" id="PS50005">
    <property type="entry name" value="TPR"/>
    <property type="match status" value="1"/>
</dbReference>
<keyword evidence="3" id="KW-1133">Transmembrane helix</keyword>
<sequence length="517" mass="55614">MQIQERQPVLTWLQPEEPSGPRLSSLAKRALIGVVAGSVVLGGVLVLLPSTRHAVAPRPVAGPPGRANAAVTAGVPVAVSDLVAVIGDREAHLRAHPRDGRAWAVLGTAYAEQARRTGMPAYYPKAEKALRASLQSGPEQNQAAMDGLMALANARGDFLEAQKWGEEAVEQSPKRWTTYALLIDTYTGLGNYKATRSTLEKLQALHKGPRVLAQASRVYWSLGWREDAVATISDAAAGAATPAERAAYLQQAGELAWERGEVRQSLRYYKAALASDPDEHGSLAGQGRALAALGRMSEAMRAYQTALARQPAPRYALELGELYEKLGLTGAARVQYGLLRDRVRQEEAGGVDDELVLGLFEADHGDPRAAVRRLRAECERQPGIPVADALGWALHRAGNDKEALKFAKKAMDKDHGGGVRSALYAYHRGQIERELDLIGPARRHLAEALMINPHFSPLFAPAAHAALTEMGQPSEEGPPDPSKETEKSTEPATPAIRATPGTPERATPPALRRPASR</sequence>
<dbReference type="InterPro" id="IPR011990">
    <property type="entry name" value="TPR-like_helical_dom_sf"/>
</dbReference>
<dbReference type="SMART" id="SM00028">
    <property type="entry name" value="TPR"/>
    <property type="match status" value="4"/>
</dbReference>
<evidence type="ECO:0000256" key="2">
    <source>
        <dbReference type="SAM" id="MobiDB-lite"/>
    </source>
</evidence>
<evidence type="ECO:0000256" key="3">
    <source>
        <dbReference type="SAM" id="Phobius"/>
    </source>
</evidence>